<gene>
    <name evidence="8" type="ORF">Ciccas_012065</name>
</gene>
<comment type="caution">
    <text evidence="8">The sequence shown here is derived from an EMBL/GenBank/DDBJ whole genome shotgun (WGS) entry which is preliminary data.</text>
</comment>
<dbReference type="InterPro" id="IPR007603">
    <property type="entry name" value="Choline_transptr-like"/>
</dbReference>
<feature type="transmembrane region" description="Helical" evidence="7">
    <location>
        <begin position="99"/>
        <end position="120"/>
    </location>
</feature>
<feature type="transmembrane region" description="Helical" evidence="7">
    <location>
        <begin position="47"/>
        <end position="72"/>
    </location>
</feature>
<evidence type="ECO:0000256" key="7">
    <source>
        <dbReference type="RuleBase" id="RU368066"/>
    </source>
</evidence>
<dbReference type="PANTHER" id="PTHR12385">
    <property type="entry name" value="CHOLINE TRANSPORTER-LIKE (SLC FAMILY 44)"/>
    <property type="match status" value="1"/>
</dbReference>
<feature type="transmembrane region" description="Helical" evidence="7">
    <location>
        <begin position="20"/>
        <end position="40"/>
    </location>
</feature>
<evidence type="ECO:0000256" key="6">
    <source>
        <dbReference type="ARBA" id="ARBA00023180"/>
    </source>
</evidence>
<evidence type="ECO:0000256" key="4">
    <source>
        <dbReference type="ARBA" id="ARBA00022989"/>
    </source>
</evidence>
<dbReference type="GO" id="GO:0022857">
    <property type="term" value="F:transmembrane transporter activity"/>
    <property type="evidence" value="ECO:0007669"/>
    <property type="project" value="UniProtKB-UniRule"/>
</dbReference>
<dbReference type="AlphaFoldDB" id="A0ABD2PPG5"/>
<dbReference type="GO" id="GO:0005886">
    <property type="term" value="C:plasma membrane"/>
    <property type="evidence" value="ECO:0007669"/>
    <property type="project" value="UniProtKB-SubCell"/>
</dbReference>
<keyword evidence="9" id="KW-1185">Reference proteome</keyword>
<comment type="subcellular location">
    <subcellularLocation>
        <location evidence="7">Cell membrane</location>
        <topology evidence="7">Multi-pass membrane protein</topology>
    </subcellularLocation>
    <subcellularLocation>
        <location evidence="1">Membrane</location>
        <topology evidence="1">Multi-pass membrane protein</topology>
    </subcellularLocation>
</comment>
<feature type="transmembrane region" description="Helical" evidence="7">
    <location>
        <begin position="238"/>
        <end position="261"/>
    </location>
</feature>
<feature type="transmembrane region" description="Helical" evidence="7">
    <location>
        <begin position="281"/>
        <end position="301"/>
    </location>
</feature>
<keyword evidence="5 7" id="KW-0472">Membrane</keyword>
<keyword evidence="6" id="KW-0325">Glycoprotein</keyword>
<accession>A0ABD2PPG5</accession>
<dbReference type="Pfam" id="PF04515">
    <property type="entry name" value="Choline_transpo"/>
    <property type="match status" value="1"/>
</dbReference>
<reference evidence="8 9" key="1">
    <citation type="submission" date="2024-11" db="EMBL/GenBank/DDBJ databases">
        <title>Adaptive evolution of stress response genes in parasites aligns with host niche diversity.</title>
        <authorList>
            <person name="Hahn C."/>
            <person name="Resl P."/>
        </authorList>
    </citation>
    <scope>NUCLEOTIDE SEQUENCE [LARGE SCALE GENOMIC DNA]</scope>
    <source>
        <strain evidence="8">EGGRZ-B1_66</strain>
        <tissue evidence="8">Body</tissue>
    </source>
</reference>
<feature type="transmembrane region" description="Helical" evidence="7">
    <location>
        <begin position="428"/>
        <end position="446"/>
    </location>
</feature>
<comment type="function">
    <text evidence="7">Choline transporter.</text>
</comment>
<feature type="transmembrane region" description="Helical" evidence="7">
    <location>
        <begin position="141"/>
        <end position="167"/>
    </location>
</feature>
<dbReference type="EMBL" id="JBJKFK010003980">
    <property type="protein sequence ID" value="KAL3309389.1"/>
    <property type="molecule type" value="Genomic_DNA"/>
</dbReference>
<evidence type="ECO:0000313" key="9">
    <source>
        <dbReference type="Proteomes" id="UP001626550"/>
    </source>
</evidence>
<keyword evidence="3 7" id="KW-0812">Transmembrane</keyword>
<evidence type="ECO:0000256" key="1">
    <source>
        <dbReference type="ARBA" id="ARBA00004141"/>
    </source>
</evidence>
<organism evidence="8 9">
    <name type="scientific">Cichlidogyrus casuarinus</name>
    <dbReference type="NCBI Taxonomy" id="1844966"/>
    <lineage>
        <taxon>Eukaryota</taxon>
        <taxon>Metazoa</taxon>
        <taxon>Spiralia</taxon>
        <taxon>Lophotrochozoa</taxon>
        <taxon>Platyhelminthes</taxon>
        <taxon>Monogenea</taxon>
        <taxon>Monopisthocotylea</taxon>
        <taxon>Dactylogyridea</taxon>
        <taxon>Ancyrocephalidae</taxon>
        <taxon>Cichlidogyrus</taxon>
    </lineage>
</organism>
<feature type="non-terminal residue" evidence="8">
    <location>
        <position position="459"/>
    </location>
</feature>
<evidence type="ECO:0000313" key="8">
    <source>
        <dbReference type="EMBL" id="KAL3309389.1"/>
    </source>
</evidence>
<name>A0ABD2PPG5_9PLAT</name>
<sequence>AFLTIFSFVETSVQNLKNNWHITIICLVASAIFCLIYIFVMRFFTKFMVWFTLILFFLLFVALTGFSFYQYWALKHNNQPEYFDTLYKMGATFKLPRTWLIIGFVFLTIVVIFLVVLIFLRKRIVLAIAIMEEASKGLANMLSAILWPLVTYVILLMILALIFFVFIELKTVSSADLQAWEPESVNSPSSSKQDLQRAFRALPCNSTATGRKGDICRFIGYGGKQYILPLQIFTGFMGFWLINFVLAFHEMTLAGAFAYFYFRRHGTKTMFPILAAARNALFYHMGTLAFGALIVTIVQFIRTVFEYINYKLKNSENQVAKFMLKCCICCLYCLEKILRFINRNAYIMVCVLLFTESHPSIKTAIYSQNFCSAAANAFSLLTRNIARVFVLDKVADFVILLARLITIAFSIGLYYLMFRGHVTFPEHALSFVIVILGAFLIGKQFFDVYIMGVDTIFLC</sequence>
<dbReference type="Proteomes" id="UP001626550">
    <property type="component" value="Unassembled WGS sequence"/>
</dbReference>
<evidence type="ECO:0000256" key="5">
    <source>
        <dbReference type="ARBA" id="ARBA00023136"/>
    </source>
</evidence>
<proteinExistence type="inferred from homology"/>
<evidence type="ECO:0000256" key="2">
    <source>
        <dbReference type="ARBA" id="ARBA00007168"/>
    </source>
</evidence>
<protein>
    <recommendedName>
        <fullName evidence="7">Choline transporter-like protein</fullName>
    </recommendedName>
</protein>
<evidence type="ECO:0000256" key="3">
    <source>
        <dbReference type="ARBA" id="ARBA00022692"/>
    </source>
</evidence>
<feature type="transmembrane region" description="Helical" evidence="7">
    <location>
        <begin position="397"/>
        <end position="416"/>
    </location>
</feature>
<keyword evidence="4 7" id="KW-1133">Transmembrane helix</keyword>
<dbReference type="PANTHER" id="PTHR12385:SF14">
    <property type="entry name" value="CHOLINE TRANSPORTER-LIKE 2"/>
    <property type="match status" value="1"/>
</dbReference>
<comment type="similarity">
    <text evidence="2 7">Belongs to the CTL (choline transporter-like) family.</text>
</comment>
<feature type="non-terminal residue" evidence="8">
    <location>
        <position position="1"/>
    </location>
</feature>